<evidence type="ECO:0000259" key="3">
    <source>
        <dbReference type="Pfam" id="PF04355"/>
    </source>
</evidence>
<keyword evidence="1" id="KW-0732">Signal</keyword>
<keyword evidence="2" id="KW-0472">Membrane</keyword>
<evidence type="ECO:0000313" key="5">
    <source>
        <dbReference type="Proteomes" id="UP000215126"/>
    </source>
</evidence>
<feature type="domain" description="Outer membrane protein assembly factor BamE" evidence="3">
    <location>
        <begin position="126"/>
        <end position="155"/>
    </location>
</feature>
<dbReference type="EMBL" id="LT906435">
    <property type="protein sequence ID" value="SNU86837.1"/>
    <property type="molecule type" value="Genomic_DNA"/>
</dbReference>
<reference evidence="4 5" key="1">
    <citation type="submission" date="2017-06" db="EMBL/GenBank/DDBJ databases">
        <authorList>
            <consortium name="Pathogen Informatics"/>
        </authorList>
    </citation>
    <scope>NUCLEOTIDE SEQUENCE [LARGE SCALE GENOMIC DNA]</scope>
    <source>
        <strain evidence="4 5">NCTC13161</strain>
    </source>
</reference>
<keyword evidence="5" id="KW-1185">Reference proteome</keyword>
<dbReference type="GO" id="GO:0019867">
    <property type="term" value="C:outer membrane"/>
    <property type="evidence" value="ECO:0007669"/>
    <property type="project" value="InterPro"/>
</dbReference>
<evidence type="ECO:0000256" key="1">
    <source>
        <dbReference type="ARBA" id="ARBA00022729"/>
    </source>
</evidence>
<dbReference type="InterPro" id="IPR037873">
    <property type="entry name" value="BamE-like"/>
</dbReference>
<dbReference type="STRING" id="93222.NA29_21735"/>
<accession>A0A239SN64</accession>
<organism evidence="4 5">
    <name type="scientific">Pandoraea sputorum</name>
    <dbReference type="NCBI Taxonomy" id="93222"/>
    <lineage>
        <taxon>Bacteria</taxon>
        <taxon>Pseudomonadati</taxon>
        <taxon>Pseudomonadota</taxon>
        <taxon>Betaproteobacteria</taxon>
        <taxon>Burkholderiales</taxon>
        <taxon>Burkholderiaceae</taxon>
        <taxon>Pandoraea</taxon>
    </lineage>
</organism>
<dbReference type="Pfam" id="PF04355">
    <property type="entry name" value="BamE"/>
    <property type="match status" value="1"/>
</dbReference>
<gene>
    <name evidence="4" type="ORF">SAMEA4530655_03528</name>
</gene>
<dbReference type="Gene3D" id="3.30.1450.10">
    <property type="match status" value="1"/>
</dbReference>
<evidence type="ECO:0000256" key="2">
    <source>
        <dbReference type="ARBA" id="ARBA00023136"/>
    </source>
</evidence>
<protein>
    <submittedName>
        <fullName evidence="4">SmpA / OmlA family</fullName>
    </submittedName>
</protein>
<dbReference type="Proteomes" id="UP000215126">
    <property type="component" value="Chromosome 1"/>
</dbReference>
<dbReference type="InterPro" id="IPR007450">
    <property type="entry name" value="BamE_dom"/>
</dbReference>
<evidence type="ECO:0000313" key="4">
    <source>
        <dbReference type="EMBL" id="SNU86837.1"/>
    </source>
</evidence>
<proteinExistence type="predicted"/>
<name>A0A239SN64_9BURK</name>
<dbReference type="AlphaFoldDB" id="A0A239SN64"/>
<sequence>MKTSLDFELEARESGVRRGLRWGVAMGLLASLLGLFGCDQQQIDKVREKARDTFNAVKPDDLMLRDLKPGVTTEAQVRDQMGKPEIVWENDDGSRRLEYPRSPGGLRTYMVDIAADGKLRSVTQALSAENFQQVQPGMSQDDVRRLLGKPTTVAEYRLKKETVWSWRWLEDGVNTPGMFNAHFGPDGRVTVTSRSPDPASERP</sequence>